<dbReference type="PANTHER" id="PTHR47326:SF1">
    <property type="entry name" value="HTH PSQ-TYPE DOMAIN-CONTAINING PROTEIN"/>
    <property type="match status" value="1"/>
</dbReference>
<sequence length="238" mass="28134">MRERNLRPRDFVQRMKYSRWLLGEIERNPSFCRYILWTGEVLLTRDGCFNTHNLYVRNDENPYAMRPYAAQERWPVNLWAGICNDFVVGPYILPDRLNGSTYNNFLENVLPGLLEEIPLEIRKNMYFQHDGTPAHYAANVRAFLDEAFRGRWIGRGSAVSWPPQSPDFNPLDTFFWRYLENQVYKDVVQSREELVARIHGVVATISRDMLQRVQRNVRRRAEACLAMRGGYIEPFLPR</sequence>
<dbReference type="GO" id="GO:0003676">
    <property type="term" value="F:nucleic acid binding"/>
    <property type="evidence" value="ECO:0007669"/>
    <property type="project" value="InterPro"/>
</dbReference>
<evidence type="ECO:0000313" key="1">
    <source>
        <dbReference type="EMBL" id="KOC62224.1"/>
    </source>
</evidence>
<gene>
    <name evidence="1" type="ORF">WH47_03982</name>
</gene>
<dbReference type="EMBL" id="KQ414735">
    <property type="protein sequence ID" value="KOC62224.1"/>
    <property type="molecule type" value="Genomic_DNA"/>
</dbReference>
<evidence type="ECO:0000313" key="2">
    <source>
        <dbReference type="Proteomes" id="UP000053825"/>
    </source>
</evidence>
<dbReference type="PANTHER" id="PTHR47326">
    <property type="entry name" value="TRANSPOSABLE ELEMENT TC3 TRANSPOSASE-LIKE PROTEIN"/>
    <property type="match status" value="1"/>
</dbReference>
<evidence type="ECO:0008006" key="3">
    <source>
        <dbReference type="Google" id="ProtNLM"/>
    </source>
</evidence>
<name>A0A0L7QUI5_9HYME</name>
<reference evidence="1 2" key="1">
    <citation type="submission" date="2015-07" db="EMBL/GenBank/DDBJ databases">
        <title>The genome of Habropoda laboriosa.</title>
        <authorList>
            <person name="Pan H."/>
            <person name="Kapheim K."/>
        </authorList>
    </citation>
    <scope>NUCLEOTIDE SEQUENCE [LARGE SCALE GENOMIC DNA]</scope>
    <source>
        <strain evidence="1">0110345459</strain>
    </source>
</reference>
<organism evidence="1 2">
    <name type="scientific">Habropoda laboriosa</name>
    <dbReference type="NCBI Taxonomy" id="597456"/>
    <lineage>
        <taxon>Eukaryota</taxon>
        <taxon>Metazoa</taxon>
        <taxon>Ecdysozoa</taxon>
        <taxon>Arthropoda</taxon>
        <taxon>Hexapoda</taxon>
        <taxon>Insecta</taxon>
        <taxon>Pterygota</taxon>
        <taxon>Neoptera</taxon>
        <taxon>Endopterygota</taxon>
        <taxon>Hymenoptera</taxon>
        <taxon>Apocrita</taxon>
        <taxon>Aculeata</taxon>
        <taxon>Apoidea</taxon>
        <taxon>Anthophila</taxon>
        <taxon>Apidae</taxon>
        <taxon>Habropoda</taxon>
    </lineage>
</organism>
<proteinExistence type="predicted"/>
<protein>
    <recommendedName>
        <fullName evidence="3">Transposable element Tc3 transposase</fullName>
    </recommendedName>
</protein>
<dbReference type="InterPro" id="IPR036397">
    <property type="entry name" value="RNaseH_sf"/>
</dbReference>
<dbReference type="AlphaFoldDB" id="A0A0L7QUI5"/>
<dbReference type="Proteomes" id="UP000053825">
    <property type="component" value="Unassembled WGS sequence"/>
</dbReference>
<keyword evidence="2" id="KW-1185">Reference proteome</keyword>
<accession>A0A0L7QUI5</accession>
<dbReference type="Gene3D" id="3.30.420.10">
    <property type="entry name" value="Ribonuclease H-like superfamily/Ribonuclease H"/>
    <property type="match status" value="1"/>
</dbReference>
<dbReference type="STRING" id="597456.A0A0L7QUI5"/>